<sequence>MRFRTDEQGRVSSTTAWHAPLFDTSYPKVKYGMLSVAMLWCPIFLRFSCVTLDLVGAPDTLCPAWHALLLCECGLVGWVRQWRGQVLESLEELGDAGVLGELEGL</sequence>
<dbReference type="AlphaFoldDB" id="A0AAW0ST50"/>
<proteinExistence type="predicted"/>
<comment type="caution">
    <text evidence="1">The sequence shown here is derived from an EMBL/GenBank/DDBJ whole genome shotgun (WGS) entry which is preliminary data.</text>
</comment>
<reference evidence="1 2" key="1">
    <citation type="submission" date="2023-03" db="EMBL/GenBank/DDBJ databases">
        <title>High-quality genome of Scylla paramamosain provides insights in environmental adaptation.</title>
        <authorList>
            <person name="Zhang L."/>
        </authorList>
    </citation>
    <scope>NUCLEOTIDE SEQUENCE [LARGE SCALE GENOMIC DNA]</scope>
    <source>
        <strain evidence="1">LZ_2023a</strain>
        <tissue evidence="1">Muscle</tissue>
    </source>
</reference>
<keyword evidence="2" id="KW-1185">Reference proteome</keyword>
<evidence type="ECO:0000313" key="2">
    <source>
        <dbReference type="Proteomes" id="UP001487740"/>
    </source>
</evidence>
<organism evidence="1 2">
    <name type="scientific">Scylla paramamosain</name>
    <name type="common">Mud crab</name>
    <dbReference type="NCBI Taxonomy" id="85552"/>
    <lineage>
        <taxon>Eukaryota</taxon>
        <taxon>Metazoa</taxon>
        <taxon>Ecdysozoa</taxon>
        <taxon>Arthropoda</taxon>
        <taxon>Crustacea</taxon>
        <taxon>Multicrustacea</taxon>
        <taxon>Malacostraca</taxon>
        <taxon>Eumalacostraca</taxon>
        <taxon>Eucarida</taxon>
        <taxon>Decapoda</taxon>
        <taxon>Pleocyemata</taxon>
        <taxon>Brachyura</taxon>
        <taxon>Eubrachyura</taxon>
        <taxon>Portunoidea</taxon>
        <taxon>Portunidae</taxon>
        <taxon>Portuninae</taxon>
        <taxon>Scylla</taxon>
    </lineage>
</organism>
<protein>
    <submittedName>
        <fullName evidence="1">Uncharacterized protein</fullName>
    </submittedName>
</protein>
<dbReference type="EMBL" id="JARAKH010000046">
    <property type="protein sequence ID" value="KAK8378179.1"/>
    <property type="molecule type" value="Genomic_DNA"/>
</dbReference>
<dbReference type="Proteomes" id="UP001487740">
    <property type="component" value="Unassembled WGS sequence"/>
</dbReference>
<evidence type="ECO:0000313" key="1">
    <source>
        <dbReference type="EMBL" id="KAK8378179.1"/>
    </source>
</evidence>
<name>A0AAW0ST50_SCYPA</name>
<gene>
    <name evidence="1" type="ORF">O3P69_018862</name>
</gene>
<accession>A0AAW0ST50</accession>